<dbReference type="EMBL" id="MT143974">
    <property type="protein sequence ID" value="QJA44242.1"/>
    <property type="molecule type" value="Genomic_DNA"/>
</dbReference>
<dbReference type="EMBL" id="MT144601">
    <property type="protein sequence ID" value="QJH94476.1"/>
    <property type="molecule type" value="Genomic_DNA"/>
</dbReference>
<sequence>MRKVSNKQIREYLGHGQGTCKVRIKSNGTIYIYGSTDDFDRSKDFWAFAGWKEDVIREITQIEMKMGWATR</sequence>
<evidence type="ECO:0000313" key="1">
    <source>
        <dbReference type="EMBL" id="QJA44242.1"/>
    </source>
</evidence>
<gene>
    <name evidence="4" type="ORF">MM415A00110_0002</name>
    <name evidence="2" type="ORF">MM415B00633_0023</name>
    <name evidence="1" type="ORF">TM448A00090_0074</name>
    <name evidence="3" type="ORF">TM448B00221_0030</name>
</gene>
<dbReference type="AlphaFoldDB" id="A0A6H1Z9V6"/>
<proteinExistence type="predicted"/>
<organism evidence="1">
    <name type="scientific">viral metagenome</name>
    <dbReference type="NCBI Taxonomy" id="1070528"/>
    <lineage>
        <taxon>unclassified sequences</taxon>
        <taxon>metagenomes</taxon>
        <taxon>organismal metagenomes</taxon>
    </lineage>
</organism>
<protein>
    <submittedName>
        <fullName evidence="1">Uncharacterized protein</fullName>
    </submittedName>
</protein>
<evidence type="ECO:0000313" key="3">
    <source>
        <dbReference type="EMBL" id="QJH94476.1"/>
    </source>
</evidence>
<evidence type="ECO:0000313" key="2">
    <source>
        <dbReference type="EMBL" id="QJA63339.1"/>
    </source>
</evidence>
<evidence type="ECO:0000313" key="4">
    <source>
        <dbReference type="EMBL" id="QJI04681.1"/>
    </source>
</evidence>
<dbReference type="EMBL" id="MT141495">
    <property type="protein sequence ID" value="QJA63339.1"/>
    <property type="molecule type" value="Genomic_DNA"/>
</dbReference>
<name>A0A6H1Z9V6_9ZZZZ</name>
<dbReference type="EMBL" id="MT145189">
    <property type="protein sequence ID" value="QJI04681.1"/>
    <property type="molecule type" value="Genomic_DNA"/>
</dbReference>
<reference evidence="1" key="1">
    <citation type="submission" date="2020-03" db="EMBL/GenBank/DDBJ databases">
        <title>The deep terrestrial virosphere.</title>
        <authorList>
            <person name="Holmfeldt K."/>
            <person name="Nilsson E."/>
            <person name="Simone D."/>
            <person name="Lopez-Fernandez M."/>
            <person name="Wu X."/>
            <person name="de Brujin I."/>
            <person name="Lundin D."/>
            <person name="Andersson A."/>
            <person name="Bertilsson S."/>
            <person name="Dopson M."/>
        </authorList>
    </citation>
    <scope>NUCLEOTIDE SEQUENCE</scope>
    <source>
        <strain evidence="4">MM415A00110</strain>
        <strain evidence="2">MM415B00633</strain>
        <strain evidence="1">TM448A00090</strain>
        <strain evidence="3">TM448B00221</strain>
    </source>
</reference>
<accession>A0A6H1Z9V6</accession>